<dbReference type="PANTHER" id="PTHR31001">
    <property type="entry name" value="UNCHARACTERIZED TRANSCRIPTIONAL REGULATORY PROTEIN"/>
    <property type="match status" value="1"/>
</dbReference>
<dbReference type="InterPro" id="IPR036864">
    <property type="entry name" value="Zn2-C6_fun-type_DNA-bd_sf"/>
</dbReference>
<dbReference type="Gene3D" id="4.10.240.10">
    <property type="entry name" value="Zn(2)-C6 fungal-type DNA-binding domain"/>
    <property type="match status" value="1"/>
</dbReference>
<dbReference type="SMART" id="SM00066">
    <property type="entry name" value="GAL4"/>
    <property type="match status" value="1"/>
</dbReference>
<feature type="compositionally biased region" description="Polar residues" evidence="7">
    <location>
        <begin position="678"/>
        <end position="694"/>
    </location>
</feature>
<dbReference type="CDD" id="cd12148">
    <property type="entry name" value="fungal_TF_MHR"/>
    <property type="match status" value="1"/>
</dbReference>
<sequence length="694" mass="78074">MDFPRPLRSCILCRQRKIKCDRQQPCANCDRVESQCVYPAGPGRAPKRPRKAVEARLLAQLSKLETVVKRMEGQATQSASASPSGALEDNPETGQHFGRLVIDDMQSCYVSSAPWTRLGDEIEELRDLLHEPASDDDEQGEMLEGCGANASIMGFRALAHSLQLFHPPVPHAVALFETFKTNVSPLVHVFHMPTLDRLFWDAIAAMDSLDKNVEALLFAVYYSAVISLDSEQCVTLLGITRASALETYRFAVEQAMARADLLNTQNLILLQAAVLFLTALRNEDDSRTVWSLSALVYHIAQAMGLHRDGEAFGLRPLETELRRRLWWHICLLDNRSTEYHGCEPIVHESIFDTKIPLNINDADLTPEMTHSPGERDEATEMTFCLMRCHAMRAVWKTGYLAPGRKTFPASEERPVVTDREAVLEDLQTRLQNHCLKYCDPAAPFLRLCSTVARLMMLRMRTAVLSPLCQKDQRVRDRLFTDSIEVLQLSTFLLTGGDVQKWAWHSKTHIQWHAVAFVLAELCSRPPSLECDRAWECVNGVYDRWSSMITEKKGTLWRPIRRLMARARYVREMQKTALQSRGRSNKWRVAGGTTPATTGDVEVNTQYPSTIELQPDLDWENIQFPPSEDSAPGLTESMDPGTQMWLASTTGGLDATALDIFGLLYQTPEQAGYLPDQNILPSPVQSRDSPSSNLS</sequence>
<keyword evidence="2" id="KW-0479">Metal-binding</keyword>
<dbReference type="PROSITE" id="PS00463">
    <property type="entry name" value="ZN2_CY6_FUNGAL_1"/>
    <property type="match status" value="1"/>
</dbReference>
<keyword evidence="5" id="KW-0804">Transcription</keyword>
<keyword evidence="6" id="KW-0539">Nucleus</keyword>
<dbReference type="Proteomes" id="UP001610335">
    <property type="component" value="Unassembled WGS sequence"/>
</dbReference>
<name>A0ABR4HXQ9_9EURO</name>
<evidence type="ECO:0000256" key="4">
    <source>
        <dbReference type="ARBA" id="ARBA00023125"/>
    </source>
</evidence>
<keyword evidence="4" id="KW-0238">DNA-binding</keyword>
<protein>
    <recommendedName>
        <fullName evidence="8">Zn(2)-C6 fungal-type domain-containing protein</fullName>
    </recommendedName>
</protein>
<comment type="caution">
    <text evidence="9">The sequence shown here is derived from an EMBL/GenBank/DDBJ whole genome shotgun (WGS) entry which is preliminary data.</text>
</comment>
<feature type="region of interest" description="Disordered" evidence="7">
    <location>
        <begin position="672"/>
        <end position="694"/>
    </location>
</feature>
<feature type="compositionally biased region" description="Polar residues" evidence="7">
    <location>
        <begin position="74"/>
        <end position="83"/>
    </location>
</feature>
<evidence type="ECO:0000256" key="6">
    <source>
        <dbReference type="ARBA" id="ARBA00023242"/>
    </source>
</evidence>
<gene>
    <name evidence="9" type="ORF">BDW59DRAFT_181534</name>
</gene>
<keyword evidence="10" id="KW-1185">Reference proteome</keyword>
<feature type="region of interest" description="Disordered" evidence="7">
    <location>
        <begin position="71"/>
        <end position="94"/>
    </location>
</feature>
<evidence type="ECO:0000313" key="9">
    <source>
        <dbReference type="EMBL" id="KAL2820172.1"/>
    </source>
</evidence>
<dbReference type="InterPro" id="IPR050613">
    <property type="entry name" value="Sec_Metabolite_Reg"/>
</dbReference>
<dbReference type="Pfam" id="PF00172">
    <property type="entry name" value="Zn_clus"/>
    <property type="match status" value="1"/>
</dbReference>
<evidence type="ECO:0000259" key="8">
    <source>
        <dbReference type="PROSITE" id="PS50048"/>
    </source>
</evidence>
<comment type="subcellular location">
    <subcellularLocation>
        <location evidence="1">Nucleus</location>
    </subcellularLocation>
</comment>
<dbReference type="Pfam" id="PF04082">
    <property type="entry name" value="Fungal_trans"/>
    <property type="match status" value="1"/>
</dbReference>
<proteinExistence type="predicted"/>
<feature type="region of interest" description="Disordered" evidence="7">
    <location>
        <begin position="580"/>
        <end position="600"/>
    </location>
</feature>
<organism evidence="9 10">
    <name type="scientific">Aspergillus cavernicola</name>
    <dbReference type="NCBI Taxonomy" id="176166"/>
    <lineage>
        <taxon>Eukaryota</taxon>
        <taxon>Fungi</taxon>
        <taxon>Dikarya</taxon>
        <taxon>Ascomycota</taxon>
        <taxon>Pezizomycotina</taxon>
        <taxon>Eurotiomycetes</taxon>
        <taxon>Eurotiomycetidae</taxon>
        <taxon>Eurotiales</taxon>
        <taxon>Aspergillaceae</taxon>
        <taxon>Aspergillus</taxon>
        <taxon>Aspergillus subgen. Nidulantes</taxon>
    </lineage>
</organism>
<dbReference type="PROSITE" id="PS50048">
    <property type="entry name" value="ZN2_CY6_FUNGAL_2"/>
    <property type="match status" value="1"/>
</dbReference>
<dbReference type="InterPro" id="IPR001138">
    <property type="entry name" value="Zn2Cys6_DnaBD"/>
</dbReference>
<keyword evidence="3" id="KW-0805">Transcription regulation</keyword>
<evidence type="ECO:0000256" key="3">
    <source>
        <dbReference type="ARBA" id="ARBA00023015"/>
    </source>
</evidence>
<accession>A0ABR4HXQ9</accession>
<dbReference type="CDD" id="cd00067">
    <property type="entry name" value="GAL4"/>
    <property type="match status" value="1"/>
</dbReference>
<dbReference type="EMBL" id="JBFXLS010000072">
    <property type="protein sequence ID" value="KAL2820172.1"/>
    <property type="molecule type" value="Genomic_DNA"/>
</dbReference>
<evidence type="ECO:0000256" key="7">
    <source>
        <dbReference type="SAM" id="MobiDB-lite"/>
    </source>
</evidence>
<dbReference type="SUPFAM" id="SSF57701">
    <property type="entry name" value="Zn2/Cys6 DNA-binding domain"/>
    <property type="match status" value="1"/>
</dbReference>
<evidence type="ECO:0000256" key="5">
    <source>
        <dbReference type="ARBA" id="ARBA00023163"/>
    </source>
</evidence>
<reference evidence="9 10" key="1">
    <citation type="submission" date="2024-07" db="EMBL/GenBank/DDBJ databases">
        <title>Section-level genome sequencing and comparative genomics of Aspergillus sections Usti and Cavernicolus.</title>
        <authorList>
            <consortium name="Lawrence Berkeley National Laboratory"/>
            <person name="Nybo J.L."/>
            <person name="Vesth T.C."/>
            <person name="Theobald S."/>
            <person name="Frisvad J.C."/>
            <person name="Larsen T.O."/>
            <person name="Kjaerboelling I."/>
            <person name="Rothschild-Mancinelli K."/>
            <person name="Lyhne E.K."/>
            <person name="Kogle M.E."/>
            <person name="Barry K."/>
            <person name="Clum A."/>
            <person name="Na H."/>
            <person name="Ledsgaard L."/>
            <person name="Lin J."/>
            <person name="Lipzen A."/>
            <person name="Kuo A."/>
            <person name="Riley R."/>
            <person name="Mondo S."/>
            <person name="LaButti K."/>
            <person name="Haridas S."/>
            <person name="Pangalinan J."/>
            <person name="Salamov A.A."/>
            <person name="Simmons B.A."/>
            <person name="Magnuson J.K."/>
            <person name="Chen J."/>
            <person name="Drula E."/>
            <person name="Henrissat B."/>
            <person name="Wiebenga A."/>
            <person name="Lubbers R.J."/>
            <person name="Gomes A.C."/>
            <person name="Makela M.R."/>
            <person name="Stajich J."/>
            <person name="Grigoriev I.V."/>
            <person name="Mortensen U.H."/>
            <person name="De vries R.P."/>
            <person name="Baker S.E."/>
            <person name="Andersen M.R."/>
        </authorList>
    </citation>
    <scope>NUCLEOTIDE SEQUENCE [LARGE SCALE GENOMIC DNA]</scope>
    <source>
        <strain evidence="9 10">CBS 600.67</strain>
    </source>
</reference>
<dbReference type="InterPro" id="IPR007219">
    <property type="entry name" value="XnlR_reg_dom"/>
</dbReference>
<dbReference type="PANTHER" id="PTHR31001:SF57">
    <property type="entry name" value="ZN(II)2CYS6 TRANSCRIPTION FACTOR (EUROFUNG)"/>
    <property type="match status" value="1"/>
</dbReference>
<dbReference type="SMART" id="SM00906">
    <property type="entry name" value="Fungal_trans"/>
    <property type="match status" value="1"/>
</dbReference>
<evidence type="ECO:0000256" key="1">
    <source>
        <dbReference type="ARBA" id="ARBA00004123"/>
    </source>
</evidence>
<evidence type="ECO:0000256" key="2">
    <source>
        <dbReference type="ARBA" id="ARBA00022723"/>
    </source>
</evidence>
<evidence type="ECO:0000313" key="10">
    <source>
        <dbReference type="Proteomes" id="UP001610335"/>
    </source>
</evidence>
<feature type="domain" description="Zn(2)-C6 fungal-type" evidence="8">
    <location>
        <begin position="9"/>
        <end position="38"/>
    </location>
</feature>